<name>A0A143HHX1_MICTH</name>
<sequence length="383" mass="43417">MQWLSPQWLWLLGALAIPLLIHLFRRNASREITFAAVQWLEKKRSSRKRLLLRDKWLLLLRMLLLALLALLLSQPLWRDQSPADGNILLVDPRIEEAQLKEFLKQAPPFAESFWLQAEPIPVSEPQPQPVDLWKTLSTLATAGKFRRAHILLRSAQNPAGHSALQVSPHWQWHTLETAQTESAAVVPRLALLGPEPPWLAAALQQLRDTKAPQLELQKLETIEAANASEQDWLIYNNAGPLPAALEEFVRAGGLLITDQRVRAQPEMHFVEIAGDKGPQAAALGRGSWLRYRQDWHQEAFFRRPALPENLWQQWFEQDWALQTQHRGLWSAAAPPGIAVPDMQVQGSHWVSLSQWLLLALVLLLALERCIALARPAEGGEKRG</sequence>
<reference evidence="4" key="1">
    <citation type="submission" date="2016-03" db="EMBL/GenBank/DDBJ databases">
        <authorList>
            <person name="Lee Y.-S."/>
            <person name="Choi Y.-L."/>
        </authorList>
    </citation>
    <scope>NUCLEOTIDE SEQUENCE [LARGE SCALE GENOMIC DNA]</scope>
    <source>
        <strain evidence="4">DAU221</strain>
    </source>
</reference>
<dbReference type="GeneID" id="76606540"/>
<dbReference type="InterPro" id="IPR011933">
    <property type="entry name" value="Double_TM_dom"/>
</dbReference>
<protein>
    <recommendedName>
        <fullName evidence="2">Aerotolerance regulator N-terminal domain-containing protein</fullName>
    </recommendedName>
</protein>
<dbReference type="Pfam" id="PF07584">
    <property type="entry name" value="BatA"/>
    <property type="match status" value="1"/>
</dbReference>
<evidence type="ECO:0000313" key="3">
    <source>
        <dbReference type="EMBL" id="AMX01273.1"/>
    </source>
</evidence>
<gene>
    <name evidence="3" type="ORF">A3224_00585</name>
</gene>
<dbReference type="Proteomes" id="UP000076077">
    <property type="component" value="Chromosome"/>
</dbReference>
<dbReference type="RefSeq" id="WP_067150085.1">
    <property type="nucleotide sequence ID" value="NZ_CP014864.1"/>
</dbReference>
<dbReference type="AlphaFoldDB" id="A0A143HHX1"/>
<dbReference type="OrthoDB" id="5718778at2"/>
<feature type="domain" description="Aerotolerance regulator N-terminal" evidence="2">
    <location>
        <begin position="1"/>
        <end position="75"/>
    </location>
</feature>
<dbReference type="KEGG" id="mthd:A3224_00585"/>
<evidence type="ECO:0000259" key="2">
    <source>
        <dbReference type="Pfam" id="PF07584"/>
    </source>
</evidence>
<feature type="transmembrane region" description="Helical" evidence="1">
    <location>
        <begin position="6"/>
        <end position="24"/>
    </location>
</feature>
<keyword evidence="1" id="KW-1133">Transmembrane helix</keyword>
<evidence type="ECO:0000313" key="4">
    <source>
        <dbReference type="Proteomes" id="UP000076077"/>
    </source>
</evidence>
<keyword evidence="4" id="KW-1185">Reference proteome</keyword>
<dbReference type="EMBL" id="CP014864">
    <property type="protein sequence ID" value="AMX01273.1"/>
    <property type="molecule type" value="Genomic_DNA"/>
</dbReference>
<keyword evidence="1" id="KW-0472">Membrane</keyword>
<accession>A0A143HHX1</accession>
<proteinExistence type="predicted"/>
<organism evidence="3 4">
    <name type="scientific">Microbulbifer thermotolerans</name>
    <dbReference type="NCBI Taxonomy" id="252514"/>
    <lineage>
        <taxon>Bacteria</taxon>
        <taxon>Pseudomonadati</taxon>
        <taxon>Pseudomonadota</taxon>
        <taxon>Gammaproteobacteria</taxon>
        <taxon>Cellvibrionales</taxon>
        <taxon>Microbulbiferaceae</taxon>
        <taxon>Microbulbifer</taxon>
    </lineage>
</organism>
<evidence type="ECO:0000256" key="1">
    <source>
        <dbReference type="SAM" id="Phobius"/>
    </source>
</evidence>
<dbReference type="NCBIfam" id="TIGR02226">
    <property type="entry name" value="two_anch"/>
    <property type="match status" value="1"/>
</dbReference>
<keyword evidence="1" id="KW-0812">Transmembrane</keyword>
<dbReference type="InterPro" id="IPR024163">
    <property type="entry name" value="Aerotolerance_reg_N"/>
</dbReference>
<dbReference type="STRING" id="252514.A3224_00585"/>
<feature type="transmembrane region" description="Helical" evidence="1">
    <location>
        <begin position="56"/>
        <end position="77"/>
    </location>
</feature>